<evidence type="ECO:0000256" key="1">
    <source>
        <dbReference type="ARBA" id="ARBA00004141"/>
    </source>
</evidence>
<feature type="transmembrane region" description="Helical" evidence="5">
    <location>
        <begin position="136"/>
        <end position="156"/>
    </location>
</feature>
<comment type="subcellular location">
    <subcellularLocation>
        <location evidence="1">Membrane</location>
        <topology evidence="1">Multi-pass membrane protein</topology>
    </subcellularLocation>
</comment>
<feature type="transmembrane region" description="Helical" evidence="5">
    <location>
        <begin position="49"/>
        <end position="67"/>
    </location>
</feature>
<dbReference type="SUPFAM" id="SSF103473">
    <property type="entry name" value="MFS general substrate transporter"/>
    <property type="match status" value="1"/>
</dbReference>
<dbReference type="PANTHER" id="PTHR23294">
    <property type="entry name" value="ET TRANSLATION PRODUCT-RELATED"/>
    <property type="match status" value="1"/>
</dbReference>
<evidence type="ECO:0000256" key="4">
    <source>
        <dbReference type="ARBA" id="ARBA00023136"/>
    </source>
</evidence>
<keyword evidence="7" id="KW-1185">Reference proteome</keyword>
<evidence type="ECO:0000256" key="5">
    <source>
        <dbReference type="SAM" id="Phobius"/>
    </source>
</evidence>
<dbReference type="AlphaFoldDB" id="A0A1R1X2K4"/>
<comment type="caution">
    <text evidence="6">The sequence shown here is derived from an EMBL/GenBank/DDBJ whole genome shotgun (WGS) entry which is preliminary data.</text>
</comment>
<protein>
    <submittedName>
        <fullName evidence="6">UNC93-like protein 2</fullName>
    </submittedName>
</protein>
<sequence>MGLNYNSSFFQVCMVGFICFCVPGMFNALNALGGGGQVDTTTASKGNTALYVTFSVFGLIGGGIVNIAGIRFTMFLSALTYALYSGSYLYLNHTGNGSFTIAAGAILGIGAGVLWAGQGMIMTSYPLEHEKGNYIFIFWSIFNLGGVLGSVIPTAMNSGDKGLSDGGYIAFLIIEVIGACLCFALAPPSRVIRSDGSEVIVSKQENVIGEFVEILKLFANPSMLSLFFMSFSSNFFYSYQFGLYNAPHFTTQSRGFNNIFYWGFQMLGAYIYSLILDSKRSRKSRAYMGTTVIFILFNLVWILTIFQHRSFASVRDKTAPLYDFKTTGGKYAAPVILYAFMGLADSAWQSLAYWLIGSFSNDSTVLSRYVGFYKGVQSAGAAVSWAIDSGGVKPTPQLIANMAILNIAIPFMYYICSRTTETNEVNQKENFDDEA</sequence>
<dbReference type="STRING" id="133412.A0A1R1X2K4"/>
<feature type="transmembrane region" description="Helical" evidence="5">
    <location>
        <begin position="217"/>
        <end position="239"/>
    </location>
</feature>
<keyword evidence="4 5" id="KW-0472">Membrane</keyword>
<dbReference type="OrthoDB" id="196103at2759"/>
<gene>
    <name evidence="6" type="ORF">AYI70_g11287</name>
</gene>
<reference evidence="6 7" key="1">
    <citation type="submission" date="2017-01" db="EMBL/GenBank/DDBJ databases">
        <authorList>
            <person name="Mah S.A."/>
            <person name="Swanson W.J."/>
            <person name="Moy G.W."/>
            <person name="Vacquier V.D."/>
        </authorList>
    </citation>
    <scope>NUCLEOTIDE SEQUENCE [LARGE SCALE GENOMIC DNA]</scope>
    <source>
        <strain evidence="6 7">GSMNP</strain>
    </source>
</reference>
<feature type="transmembrane region" description="Helical" evidence="5">
    <location>
        <begin position="168"/>
        <end position="186"/>
    </location>
</feature>
<proteinExistence type="predicted"/>
<dbReference type="InterPro" id="IPR036259">
    <property type="entry name" value="MFS_trans_sf"/>
</dbReference>
<evidence type="ECO:0000256" key="3">
    <source>
        <dbReference type="ARBA" id="ARBA00022989"/>
    </source>
</evidence>
<feature type="transmembrane region" description="Helical" evidence="5">
    <location>
        <begin position="259"/>
        <end position="275"/>
    </location>
</feature>
<organism evidence="6 7">
    <name type="scientific">Smittium culicis</name>
    <dbReference type="NCBI Taxonomy" id="133412"/>
    <lineage>
        <taxon>Eukaryota</taxon>
        <taxon>Fungi</taxon>
        <taxon>Fungi incertae sedis</taxon>
        <taxon>Zoopagomycota</taxon>
        <taxon>Kickxellomycotina</taxon>
        <taxon>Harpellomycetes</taxon>
        <taxon>Harpellales</taxon>
        <taxon>Legeriomycetaceae</taxon>
        <taxon>Smittium</taxon>
    </lineage>
</organism>
<dbReference type="PANTHER" id="PTHR23294:SF59">
    <property type="entry name" value="UNC93-LIKE PROTEIN C922.05C"/>
    <property type="match status" value="1"/>
</dbReference>
<dbReference type="GO" id="GO:0016020">
    <property type="term" value="C:membrane"/>
    <property type="evidence" value="ECO:0007669"/>
    <property type="project" value="UniProtKB-SubCell"/>
</dbReference>
<dbReference type="Proteomes" id="UP000187283">
    <property type="component" value="Unassembled WGS sequence"/>
</dbReference>
<dbReference type="Pfam" id="PF05978">
    <property type="entry name" value="UNC-93"/>
    <property type="match status" value="1"/>
</dbReference>
<feature type="transmembrane region" description="Helical" evidence="5">
    <location>
        <begin position="368"/>
        <end position="387"/>
    </location>
</feature>
<feature type="transmembrane region" description="Helical" evidence="5">
    <location>
        <begin position="9"/>
        <end position="29"/>
    </location>
</feature>
<feature type="transmembrane region" description="Helical" evidence="5">
    <location>
        <begin position="97"/>
        <end position="116"/>
    </location>
</feature>
<feature type="transmembrane region" description="Helical" evidence="5">
    <location>
        <begin position="331"/>
        <end position="356"/>
    </location>
</feature>
<dbReference type="Gene3D" id="1.20.1250.20">
    <property type="entry name" value="MFS general substrate transporter like domains"/>
    <property type="match status" value="1"/>
</dbReference>
<accession>A0A1R1X2K4</accession>
<evidence type="ECO:0000256" key="2">
    <source>
        <dbReference type="ARBA" id="ARBA00022692"/>
    </source>
</evidence>
<name>A0A1R1X2K4_9FUNG</name>
<dbReference type="InterPro" id="IPR010291">
    <property type="entry name" value="Ion_channel_UNC-93"/>
</dbReference>
<feature type="transmembrane region" description="Helical" evidence="5">
    <location>
        <begin position="74"/>
        <end position="91"/>
    </location>
</feature>
<dbReference type="EMBL" id="LSSN01005666">
    <property type="protein sequence ID" value="OMJ08844.1"/>
    <property type="molecule type" value="Genomic_DNA"/>
</dbReference>
<keyword evidence="3 5" id="KW-1133">Transmembrane helix</keyword>
<keyword evidence="2 5" id="KW-0812">Transmembrane</keyword>
<feature type="transmembrane region" description="Helical" evidence="5">
    <location>
        <begin position="287"/>
        <end position="306"/>
    </location>
</feature>
<evidence type="ECO:0000313" key="7">
    <source>
        <dbReference type="Proteomes" id="UP000187283"/>
    </source>
</evidence>
<feature type="transmembrane region" description="Helical" evidence="5">
    <location>
        <begin position="399"/>
        <end position="416"/>
    </location>
</feature>
<evidence type="ECO:0000313" key="6">
    <source>
        <dbReference type="EMBL" id="OMJ08844.1"/>
    </source>
</evidence>
<dbReference type="InterPro" id="IPR051617">
    <property type="entry name" value="UNC-93-like_regulator"/>
</dbReference>